<dbReference type="InterPro" id="IPR050625">
    <property type="entry name" value="ParA/MinD_ATPase"/>
</dbReference>
<dbReference type="GO" id="GO:0005829">
    <property type="term" value="C:cytosol"/>
    <property type="evidence" value="ECO:0007669"/>
    <property type="project" value="TreeGrafter"/>
</dbReference>
<keyword evidence="3" id="KW-1185">Reference proteome</keyword>
<proteinExistence type="predicted"/>
<dbReference type="GO" id="GO:0005524">
    <property type="term" value="F:ATP binding"/>
    <property type="evidence" value="ECO:0007669"/>
    <property type="project" value="TreeGrafter"/>
</dbReference>
<organism evidence="2 3">
    <name type="scientific">Sphingomonas lycopersici</name>
    <dbReference type="NCBI Taxonomy" id="2951807"/>
    <lineage>
        <taxon>Bacteria</taxon>
        <taxon>Pseudomonadati</taxon>
        <taxon>Pseudomonadota</taxon>
        <taxon>Alphaproteobacteria</taxon>
        <taxon>Sphingomonadales</taxon>
        <taxon>Sphingomonadaceae</taxon>
        <taxon>Sphingomonas</taxon>
    </lineage>
</organism>
<evidence type="ECO:0000313" key="2">
    <source>
        <dbReference type="EMBL" id="MCW6533873.1"/>
    </source>
</evidence>
<dbReference type="AlphaFoldDB" id="A0AA41Z6L0"/>
<dbReference type="SUPFAM" id="SSF52540">
    <property type="entry name" value="P-loop containing nucleoside triphosphate hydrolases"/>
    <property type="match status" value="1"/>
</dbReference>
<evidence type="ECO:0000313" key="3">
    <source>
        <dbReference type="Proteomes" id="UP001165565"/>
    </source>
</evidence>
<sequence>MSGRSIMGNLQLPTTRFADCAVRSDCRVTVVATPAHIAPLAAAAAATPLADLRLAPLPCDAQVPEALLGDAALLVIEVDPDNAASMRRVGEIRARSPDLPLVAAIDGASVSLVRALVREGVSDVVSLPFDVQEMLQVVLDTAARRQSAPGQKQRLAPLISVARSIGGCGATTVATQLAADLAAHDPSGRGTAIADLDLQYGSVTDFLGVSAARGDLADLLRAEDRLDEELIRSVITRASGGISVVSAPAEIMPLESVDSAQLLRMIQLLRQEFGHVVLDFPPDWTSWALSAALASDTILLVVDLSVASLRQARRRLDLFRSVGVERQAIEIVVNRVEKRLFKTIDLKDVSDTLGHSILGSVSLDAPLVSAAQDQGQLVSDVRDKSRFCRDIAQIGALLRERLRTRGD</sequence>
<accession>A0AA41Z6L0</accession>
<name>A0AA41Z6L0_9SPHN</name>
<gene>
    <name evidence="2" type="ORF">NEE01_03665</name>
</gene>
<dbReference type="EMBL" id="JANFAV010000002">
    <property type="protein sequence ID" value="MCW6533873.1"/>
    <property type="molecule type" value="Genomic_DNA"/>
</dbReference>
<evidence type="ECO:0000259" key="1">
    <source>
        <dbReference type="Pfam" id="PF13614"/>
    </source>
</evidence>
<dbReference type="PANTHER" id="PTHR43384:SF13">
    <property type="entry name" value="SLR0110 PROTEIN"/>
    <property type="match status" value="1"/>
</dbReference>
<comment type="caution">
    <text evidence="2">The sequence shown here is derived from an EMBL/GenBank/DDBJ whole genome shotgun (WGS) entry which is preliminary data.</text>
</comment>
<dbReference type="PANTHER" id="PTHR43384">
    <property type="entry name" value="SEPTUM SITE-DETERMINING PROTEIN MIND HOMOLOG, CHLOROPLASTIC-RELATED"/>
    <property type="match status" value="1"/>
</dbReference>
<protein>
    <submittedName>
        <fullName evidence="2">AAA family ATPase</fullName>
    </submittedName>
</protein>
<dbReference type="GO" id="GO:0009898">
    <property type="term" value="C:cytoplasmic side of plasma membrane"/>
    <property type="evidence" value="ECO:0007669"/>
    <property type="project" value="TreeGrafter"/>
</dbReference>
<dbReference type="Pfam" id="PF13614">
    <property type="entry name" value="AAA_31"/>
    <property type="match status" value="1"/>
</dbReference>
<dbReference type="InterPro" id="IPR025669">
    <property type="entry name" value="AAA_dom"/>
</dbReference>
<dbReference type="Proteomes" id="UP001165565">
    <property type="component" value="Unassembled WGS sequence"/>
</dbReference>
<dbReference type="GO" id="GO:0016887">
    <property type="term" value="F:ATP hydrolysis activity"/>
    <property type="evidence" value="ECO:0007669"/>
    <property type="project" value="TreeGrafter"/>
</dbReference>
<dbReference type="InterPro" id="IPR011006">
    <property type="entry name" value="CheY-like_superfamily"/>
</dbReference>
<dbReference type="Gene3D" id="3.40.50.300">
    <property type="entry name" value="P-loop containing nucleotide triphosphate hydrolases"/>
    <property type="match status" value="1"/>
</dbReference>
<reference evidence="2" key="1">
    <citation type="submission" date="2022-06" db="EMBL/GenBank/DDBJ databases">
        <title>Sphingomonas sp. nov. isolated from rhizosphere soil of tomato.</title>
        <authorList>
            <person name="Dong H."/>
            <person name="Gao R."/>
        </authorList>
    </citation>
    <scope>NUCLEOTIDE SEQUENCE</scope>
    <source>
        <strain evidence="2">MMSM24</strain>
    </source>
</reference>
<feature type="domain" description="AAA" evidence="1">
    <location>
        <begin position="158"/>
        <end position="310"/>
    </location>
</feature>
<dbReference type="SUPFAM" id="SSF52172">
    <property type="entry name" value="CheY-like"/>
    <property type="match status" value="1"/>
</dbReference>
<dbReference type="RefSeq" id="WP_265267924.1">
    <property type="nucleotide sequence ID" value="NZ_JANFAV010000002.1"/>
</dbReference>
<dbReference type="GO" id="GO:0051782">
    <property type="term" value="P:negative regulation of cell division"/>
    <property type="evidence" value="ECO:0007669"/>
    <property type="project" value="TreeGrafter"/>
</dbReference>
<dbReference type="InterPro" id="IPR027417">
    <property type="entry name" value="P-loop_NTPase"/>
</dbReference>